<evidence type="ECO:0000313" key="2">
    <source>
        <dbReference type="Proteomes" id="UP000290191"/>
    </source>
</evidence>
<dbReference type="SUPFAM" id="SSF53955">
    <property type="entry name" value="Lysozyme-like"/>
    <property type="match status" value="1"/>
</dbReference>
<name>A0A4Q0XUH2_9BACT</name>
<reference evidence="1 2" key="1">
    <citation type="submission" date="2017-10" db="EMBL/GenBank/DDBJ databases">
        <title>Genomics of the genus Arcobacter.</title>
        <authorList>
            <person name="Perez-Cataluna A."/>
            <person name="Figueras M.J."/>
        </authorList>
    </citation>
    <scope>NUCLEOTIDE SEQUENCE [LARGE SCALE GENOMIC DNA]</scope>
    <source>
        <strain evidence="1 2">DSM 24636</strain>
    </source>
</reference>
<dbReference type="InterPro" id="IPR023346">
    <property type="entry name" value="Lysozyme-like_dom_sf"/>
</dbReference>
<sequence>MVGVFKTSACTFSVETLKKIDKYIKESNAKKHLDGINQACEKFNINTCIRKAHFIAQILHETGHLSLVKEGGGEHKKYQPYYGRGLIQLTHEKNYITYSTYIGEDCYSTPTNLDKLLVSPHSGLSAGYFWMNKKLNNTADINDFLYLTCRVNGGFNGFNDRYRILKNTFKEFNISEITDYKFKDSKVYNDLTYSYAWGMWHDESKSHLHGMTKDKEKAKAGYYRTLELIKAGEKVPTGQNVYGNKTTADLKKWATKHLIRLGGTAP</sequence>
<dbReference type="EMBL" id="PDKO01000022">
    <property type="protein sequence ID" value="RXJ61096.1"/>
    <property type="molecule type" value="Genomic_DNA"/>
</dbReference>
<proteinExistence type="predicted"/>
<dbReference type="Proteomes" id="UP000290191">
    <property type="component" value="Unassembled WGS sequence"/>
</dbReference>
<dbReference type="Gene3D" id="1.10.530.10">
    <property type="match status" value="1"/>
</dbReference>
<accession>A0A4Q0XUH2</accession>
<evidence type="ECO:0000313" key="1">
    <source>
        <dbReference type="EMBL" id="RXJ61096.1"/>
    </source>
</evidence>
<organism evidence="1 2">
    <name type="scientific">Halarcobacter anaerophilus</name>
    <dbReference type="NCBI Taxonomy" id="877500"/>
    <lineage>
        <taxon>Bacteria</taxon>
        <taxon>Pseudomonadati</taxon>
        <taxon>Campylobacterota</taxon>
        <taxon>Epsilonproteobacteria</taxon>
        <taxon>Campylobacterales</taxon>
        <taxon>Arcobacteraceae</taxon>
        <taxon>Halarcobacter</taxon>
    </lineage>
</organism>
<gene>
    <name evidence="1" type="ORF">CRV06_14750</name>
</gene>
<protein>
    <recommendedName>
        <fullName evidence="3">Glycoside hydrolase family 19 catalytic domain-containing protein</fullName>
    </recommendedName>
</protein>
<keyword evidence="2" id="KW-1185">Reference proteome</keyword>
<evidence type="ECO:0008006" key="3">
    <source>
        <dbReference type="Google" id="ProtNLM"/>
    </source>
</evidence>
<comment type="caution">
    <text evidence="1">The sequence shown here is derived from an EMBL/GenBank/DDBJ whole genome shotgun (WGS) entry which is preliminary data.</text>
</comment>
<dbReference type="RefSeq" id="WP_164969381.1">
    <property type="nucleotide sequence ID" value="NZ_CP041070.1"/>
</dbReference>
<dbReference type="AlphaFoldDB" id="A0A4Q0XUH2"/>